<feature type="domain" description="CstA N-terminal" evidence="8">
    <location>
        <begin position="307"/>
        <end position="450"/>
    </location>
</feature>
<dbReference type="PANTHER" id="PTHR30252">
    <property type="entry name" value="INNER MEMBRANE PEPTIDE TRANSPORTER"/>
    <property type="match status" value="1"/>
</dbReference>
<keyword evidence="4 7" id="KW-0812">Transmembrane</keyword>
<proteinExistence type="inferred from homology"/>
<feature type="transmembrane region" description="Helical" evidence="7">
    <location>
        <begin position="540"/>
        <end position="559"/>
    </location>
</feature>
<feature type="domain" description="CstA N-terminal" evidence="8">
    <location>
        <begin position="3"/>
        <end position="210"/>
    </location>
</feature>
<feature type="domain" description="CstA N-terminal" evidence="8">
    <location>
        <begin position="477"/>
        <end position="614"/>
    </location>
</feature>
<evidence type="ECO:0000256" key="1">
    <source>
        <dbReference type="ARBA" id="ARBA00004651"/>
    </source>
</evidence>
<dbReference type="OrthoDB" id="9761224at2"/>
<dbReference type="PANTHER" id="PTHR30252:SF0">
    <property type="entry name" value="PEPTIDE TRANSPORTER CSTA"/>
    <property type="match status" value="1"/>
</dbReference>
<dbReference type="InterPro" id="IPR051605">
    <property type="entry name" value="CstA"/>
</dbReference>
<evidence type="ECO:0000313" key="10">
    <source>
        <dbReference type="Proteomes" id="UP000326354"/>
    </source>
</evidence>
<dbReference type="GO" id="GO:0005886">
    <property type="term" value="C:plasma membrane"/>
    <property type="evidence" value="ECO:0007669"/>
    <property type="project" value="UniProtKB-SubCell"/>
</dbReference>
<feature type="transmembrane region" description="Helical" evidence="7">
    <location>
        <begin position="131"/>
        <end position="157"/>
    </location>
</feature>
<dbReference type="AlphaFoldDB" id="A0A5S9IPG4"/>
<evidence type="ECO:0000256" key="4">
    <source>
        <dbReference type="ARBA" id="ARBA00022692"/>
    </source>
</evidence>
<dbReference type="Proteomes" id="UP000326354">
    <property type="component" value="Chromosome"/>
</dbReference>
<evidence type="ECO:0000256" key="3">
    <source>
        <dbReference type="ARBA" id="ARBA00022475"/>
    </source>
</evidence>
<dbReference type="GO" id="GO:0009267">
    <property type="term" value="P:cellular response to starvation"/>
    <property type="evidence" value="ECO:0007669"/>
    <property type="project" value="InterPro"/>
</dbReference>
<evidence type="ECO:0000313" key="9">
    <source>
        <dbReference type="EMBL" id="BBM84285.1"/>
    </source>
</evidence>
<dbReference type="EMBL" id="AP019860">
    <property type="protein sequence ID" value="BBM84285.1"/>
    <property type="molecule type" value="Genomic_DNA"/>
</dbReference>
<reference evidence="9 10" key="1">
    <citation type="submission" date="2019-08" db="EMBL/GenBank/DDBJ databases">
        <title>Complete genome sequence of Candidatus Uab amorphum.</title>
        <authorList>
            <person name="Shiratori T."/>
            <person name="Suzuki S."/>
            <person name="Kakizawa Y."/>
            <person name="Ishida K."/>
        </authorList>
    </citation>
    <scope>NUCLEOTIDE SEQUENCE [LARGE SCALE GENOMIC DNA]</scope>
    <source>
        <strain evidence="9 10">SRT547</strain>
    </source>
</reference>
<dbReference type="InterPro" id="IPR003706">
    <property type="entry name" value="CstA_N"/>
</dbReference>
<evidence type="ECO:0000259" key="8">
    <source>
        <dbReference type="Pfam" id="PF02554"/>
    </source>
</evidence>
<evidence type="ECO:0000256" key="7">
    <source>
        <dbReference type="SAM" id="Phobius"/>
    </source>
</evidence>
<feature type="transmembrane region" description="Helical" evidence="7">
    <location>
        <begin position="565"/>
        <end position="590"/>
    </location>
</feature>
<feature type="transmembrane region" description="Helical" evidence="7">
    <location>
        <begin position="432"/>
        <end position="453"/>
    </location>
</feature>
<feature type="transmembrane region" description="Helical" evidence="7">
    <location>
        <begin position="391"/>
        <end position="412"/>
    </location>
</feature>
<feature type="transmembrane region" description="Helical" evidence="7">
    <location>
        <begin position="6"/>
        <end position="22"/>
    </location>
</feature>
<keyword evidence="6 7" id="KW-0472">Membrane</keyword>
<feature type="transmembrane region" description="Helical" evidence="7">
    <location>
        <begin position="597"/>
        <end position="617"/>
    </location>
</feature>
<keyword evidence="10" id="KW-1185">Reference proteome</keyword>
<accession>A0A5S9IPG4</accession>
<comment type="similarity">
    <text evidence="2">Belongs to the peptide transporter carbon starvation (CstA) (TC 2.A.114) family.</text>
</comment>
<protein>
    <submittedName>
        <fullName evidence="9">Carbon starvation protein A</fullName>
    </submittedName>
</protein>
<feature type="transmembrane region" description="Helical" evidence="7">
    <location>
        <begin position="352"/>
        <end position="371"/>
    </location>
</feature>
<evidence type="ECO:0000256" key="2">
    <source>
        <dbReference type="ARBA" id="ARBA00007755"/>
    </source>
</evidence>
<organism evidence="9 10">
    <name type="scientific">Uabimicrobium amorphum</name>
    <dbReference type="NCBI Taxonomy" id="2596890"/>
    <lineage>
        <taxon>Bacteria</taxon>
        <taxon>Pseudomonadati</taxon>
        <taxon>Planctomycetota</taxon>
        <taxon>Candidatus Uabimicrobiia</taxon>
        <taxon>Candidatus Uabimicrobiales</taxon>
        <taxon>Candidatus Uabimicrobiaceae</taxon>
        <taxon>Candidatus Uabimicrobium</taxon>
    </lineage>
</organism>
<keyword evidence="3" id="KW-1003">Cell membrane</keyword>
<dbReference type="Pfam" id="PF02554">
    <property type="entry name" value="CstA"/>
    <property type="match status" value="3"/>
</dbReference>
<comment type="subcellular location">
    <subcellularLocation>
        <location evidence="1">Cell membrane</location>
        <topology evidence="1">Multi-pass membrane protein</topology>
    </subcellularLocation>
</comment>
<dbReference type="RefSeq" id="WP_151968449.1">
    <property type="nucleotide sequence ID" value="NZ_AP019860.1"/>
</dbReference>
<name>A0A5S9IPG4_UABAM</name>
<evidence type="ECO:0000256" key="5">
    <source>
        <dbReference type="ARBA" id="ARBA00022989"/>
    </source>
</evidence>
<keyword evidence="5 7" id="KW-1133">Transmembrane helix</keyword>
<feature type="transmembrane region" description="Helical" evidence="7">
    <location>
        <begin position="63"/>
        <end position="83"/>
    </location>
</feature>
<feature type="transmembrane region" description="Helical" evidence="7">
    <location>
        <begin position="319"/>
        <end position="340"/>
    </location>
</feature>
<feature type="transmembrane region" description="Helical" evidence="7">
    <location>
        <begin position="89"/>
        <end position="110"/>
    </location>
</feature>
<feature type="transmembrane region" description="Helical" evidence="7">
    <location>
        <begin position="629"/>
        <end position="652"/>
    </location>
</feature>
<evidence type="ECO:0000256" key="6">
    <source>
        <dbReference type="ARBA" id="ARBA00023136"/>
    </source>
</evidence>
<feature type="transmembrane region" description="Helical" evidence="7">
    <location>
        <begin position="194"/>
        <end position="217"/>
    </location>
</feature>
<gene>
    <name evidence="9" type="ORF">UABAM_02642</name>
</gene>
<feature type="transmembrane region" description="Helical" evidence="7">
    <location>
        <begin position="163"/>
        <end position="182"/>
    </location>
</feature>
<dbReference type="KEGG" id="uam:UABAM_02642"/>
<sequence length="665" mass="73044">MSNAILLAVISIVGFITAYFVYGKFIGVKILGLDPDSETPAHVYEDGHEYVPTNKFVLFGHHFASIAGLGPIVGPAIAVIWGWLPAVLWVFFGTIFLGAVHDFVVLGISLKFSGRSIGDITKDIIGRRARLLFLFIIFFALALAMGAFALIIALLFNDFHPQAVIPTFSLIGIAVVMGLAVYKFRVPLKLASAVGLTLVFITMYIGIYYPFALYPYFAKSDTLQTIESNVKNDTFIKYCYVTDYGDSQLKQQKSFAENIYTYDMVMQTNTELKKNKQVPIVYHKLIPQNAKVMIAFFEATKNTTVVDDLKQASKQARDTWIYILLAYAVIASVLPVWLLLQPRDYLNSFQLYIGLGLVYIGLFIGAPMIVAPAVNVHSHLFVRDISTGIPAMFPFLFITIACGAISGFHCLVSSGTTVRQVKNERDAQFIGYGSMLTEGALAIVVILACTAGFSSEKSWGYFYRSWGAASGLGEKLAAFVDGSANFIAHVGIPVEFAKTLMAVMIVGFAMTTLDSATRLLRYNIEEIGKDVKVSALQNRYIASILAAVAIAFFALMKIGGKPAGLTLWALFGTTNQLLAGIALLVATMYLYKNGKPIIYTFLPMVFILGMAVSAMIINGIDFINKGNTPLILVGGTLFFMAIWLCIEAFIALKSFRQQKQIQNKE</sequence>